<dbReference type="AlphaFoldDB" id="X0UEL9"/>
<accession>X0UEL9</accession>
<name>X0UEL9_9ZZZZ</name>
<feature type="non-terminal residue" evidence="1">
    <location>
        <position position="48"/>
    </location>
</feature>
<sequence>MVIKEEFDKSSIEVLHRDQARIASVVDIKATSRIEKLRNMWLERRYSV</sequence>
<comment type="caution">
    <text evidence="1">The sequence shown here is derived from an EMBL/GenBank/DDBJ whole genome shotgun (WGS) entry which is preliminary data.</text>
</comment>
<evidence type="ECO:0000313" key="1">
    <source>
        <dbReference type="EMBL" id="GAG04020.1"/>
    </source>
</evidence>
<reference evidence="1" key="1">
    <citation type="journal article" date="2014" name="Front. Microbiol.">
        <title>High frequency of phylogenetically diverse reductive dehalogenase-homologous genes in deep subseafloor sedimentary metagenomes.</title>
        <authorList>
            <person name="Kawai M."/>
            <person name="Futagami T."/>
            <person name="Toyoda A."/>
            <person name="Takaki Y."/>
            <person name="Nishi S."/>
            <person name="Hori S."/>
            <person name="Arai W."/>
            <person name="Tsubouchi T."/>
            <person name="Morono Y."/>
            <person name="Uchiyama I."/>
            <person name="Ito T."/>
            <person name="Fujiyama A."/>
            <person name="Inagaki F."/>
            <person name="Takami H."/>
        </authorList>
    </citation>
    <scope>NUCLEOTIDE SEQUENCE</scope>
    <source>
        <strain evidence="1">Expedition CK06-06</strain>
    </source>
</reference>
<organism evidence="1">
    <name type="scientific">marine sediment metagenome</name>
    <dbReference type="NCBI Taxonomy" id="412755"/>
    <lineage>
        <taxon>unclassified sequences</taxon>
        <taxon>metagenomes</taxon>
        <taxon>ecological metagenomes</taxon>
    </lineage>
</organism>
<gene>
    <name evidence="1" type="ORF">S01H1_42106</name>
</gene>
<dbReference type="EMBL" id="BARS01026741">
    <property type="protein sequence ID" value="GAG04020.1"/>
    <property type="molecule type" value="Genomic_DNA"/>
</dbReference>
<proteinExistence type="predicted"/>
<protein>
    <submittedName>
        <fullName evidence="1">Uncharacterized protein</fullName>
    </submittedName>
</protein>